<sequence length="388" mass="44263">MQSIFDKETDRRGTRSMKWDVTPEELPMWVADMDFETAPAVQEAIRERAAHGVFGYTLIEDDWYEAYQNWWKIRHNFEIPRDWLIFCTGVVPAISSIVRKMTTAAEKVVVLTPVYNIFFNSIYNNGRNILESPLKYENGAYSIDFEDLEEKLADPQTSLMIFCNPHNPVGKIWDKETLEKVGDLCVKHHVLVLSDEIHCDLTEPGKDYVPFASVSENCRKNSITCVAPTKAFNLAGLQTAAVIVPDPTIRHRVNRGLNTDEVAEPNVFAAIAPAAAFGKGGEWLDELRAYLFENRHYAEAFIEKELPMLHVIKAEATYLLWVDCNALKGDLSDFSDFIRKTSGLYVSDGQEYRQGYGFLRINLACPKSRVEDGMNRLKKSILAWNEKF</sequence>
<evidence type="ECO:0000256" key="5">
    <source>
        <dbReference type="ARBA" id="ARBA00037974"/>
    </source>
</evidence>
<dbReference type="PANTHER" id="PTHR43525">
    <property type="entry name" value="PROTEIN MALY"/>
    <property type="match status" value="1"/>
</dbReference>
<dbReference type="Proteomes" id="UP001197875">
    <property type="component" value="Unassembled WGS sequence"/>
</dbReference>
<dbReference type="InterPro" id="IPR051798">
    <property type="entry name" value="Class-II_PLP-Dep_Aminotrans"/>
</dbReference>
<keyword evidence="3" id="KW-0663">Pyridoxal phosphate</keyword>
<keyword evidence="8" id="KW-1185">Reference proteome</keyword>
<dbReference type="GO" id="GO:0030170">
    <property type="term" value="F:pyridoxal phosphate binding"/>
    <property type="evidence" value="ECO:0007669"/>
    <property type="project" value="InterPro"/>
</dbReference>
<comment type="caution">
    <text evidence="7">The sequence shown here is derived from an EMBL/GenBank/DDBJ whole genome shotgun (WGS) entry which is preliminary data.</text>
</comment>
<gene>
    <name evidence="7" type="ORF">LKD71_03850</name>
</gene>
<dbReference type="Gene3D" id="3.40.640.10">
    <property type="entry name" value="Type I PLP-dependent aspartate aminotransferase-like (Major domain)"/>
    <property type="match status" value="1"/>
</dbReference>
<dbReference type="EMBL" id="JAJEPR010000004">
    <property type="protein sequence ID" value="MCC2188967.1"/>
    <property type="molecule type" value="Genomic_DNA"/>
</dbReference>
<evidence type="ECO:0000256" key="2">
    <source>
        <dbReference type="ARBA" id="ARBA00012224"/>
    </source>
</evidence>
<dbReference type="NCBIfam" id="TIGR04350">
    <property type="entry name" value="C_S_lyase_PatB"/>
    <property type="match status" value="1"/>
</dbReference>
<proteinExistence type="inferred from homology"/>
<reference evidence="7 8" key="1">
    <citation type="submission" date="2021-10" db="EMBL/GenBank/DDBJ databases">
        <title>Anaerobic single-cell dispensing facilitates the cultivation of human gut bacteria.</title>
        <authorList>
            <person name="Afrizal A."/>
        </authorList>
    </citation>
    <scope>NUCLEOTIDE SEQUENCE [LARGE SCALE GENOMIC DNA]</scope>
    <source>
        <strain evidence="7 8">CLA-AA-H277</strain>
    </source>
</reference>
<dbReference type="PANTHER" id="PTHR43525:SF1">
    <property type="entry name" value="PROTEIN MALY"/>
    <property type="match status" value="1"/>
</dbReference>
<dbReference type="InterPro" id="IPR027619">
    <property type="entry name" value="C-S_lyase_PatB-like"/>
</dbReference>
<feature type="domain" description="Aminotransferase class I/classII large" evidence="6">
    <location>
        <begin position="32"/>
        <end position="376"/>
    </location>
</feature>
<dbReference type="AlphaFoldDB" id="A0AAE3J581"/>
<protein>
    <recommendedName>
        <fullName evidence="2">cysteine-S-conjugate beta-lyase</fullName>
        <ecNumber evidence="2">4.4.1.13</ecNumber>
    </recommendedName>
</protein>
<name>A0AAE3J581_9FIRM</name>
<organism evidence="7 8">
    <name type="scientific">Fusicatenibacter faecihominis</name>
    <dbReference type="NCBI Taxonomy" id="2881276"/>
    <lineage>
        <taxon>Bacteria</taxon>
        <taxon>Bacillati</taxon>
        <taxon>Bacillota</taxon>
        <taxon>Clostridia</taxon>
        <taxon>Lachnospirales</taxon>
        <taxon>Lachnospiraceae</taxon>
        <taxon>Fusicatenibacter</taxon>
    </lineage>
</organism>
<dbReference type="Gene3D" id="3.90.1150.10">
    <property type="entry name" value="Aspartate Aminotransferase, domain 1"/>
    <property type="match status" value="1"/>
</dbReference>
<evidence type="ECO:0000256" key="4">
    <source>
        <dbReference type="ARBA" id="ARBA00023239"/>
    </source>
</evidence>
<dbReference type="GO" id="GO:0047804">
    <property type="term" value="F:cysteine-S-conjugate beta-lyase activity"/>
    <property type="evidence" value="ECO:0007669"/>
    <property type="project" value="UniProtKB-EC"/>
</dbReference>
<evidence type="ECO:0000256" key="1">
    <source>
        <dbReference type="ARBA" id="ARBA00001933"/>
    </source>
</evidence>
<dbReference type="CDD" id="cd00609">
    <property type="entry name" value="AAT_like"/>
    <property type="match status" value="1"/>
</dbReference>
<evidence type="ECO:0000259" key="6">
    <source>
        <dbReference type="Pfam" id="PF00155"/>
    </source>
</evidence>
<dbReference type="Pfam" id="PF00155">
    <property type="entry name" value="Aminotran_1_2"/>
    <property type="match status" value="1"/>
</dbReference>
<dbReference type="InterPro" id="IPR015424">
    <property type="entry name" value="PyrdxlP-dep_Trfase"/>
</dbReference>
<dbReference type="InterPro" id="IPR015422">
    <property type="entry name" value="PyrdxlP-dep_Trfase_small"/>
</dbReference>
<dbReference type="SUPFAM" id="SSF53383">
    <property type="entry name" value="PLP-dependent transferases"/>
    <property type="match status" value="1"/>
</dbReference>
<evidence type="ECO:0000256" key="3">
    <source>
        <dbReference type="ARBA" id="ARBA00022898"/>
    </source>
</evidence>
<comment type="similarity">
    <text evidence="5">Belongs to the class-II pyridoxal-phosphate-dependent aminotransferase family. MalY/PatB cystathionine beta-lyase subfamily.</text>
</comment>
<evidence type="ECO:0000313" key="7">
    <source>
        <dbReference type="EMBL" id="MCC2188967.1"/>
    </source>
</evidence>
<comment type="cofactor">
    <cofactor evidence="1">
        <name>pyridoxal 5'-phosphate</name>
        <dbReference type="ChEBI" id="CHEBI:597326"/>
    </cofactor>
</comment>
<dbReference type="EC" id="4.4.1.13" evidence="2"/>
<keyword evidence="4" id="KW-0456">Lyase</keyword>
<dbReference type="InterPro" id="IPR004839">
    <property type="entry name" value="Aminotransferase_I/II_large"/>
</dbReference>
<dbReference type="InterPro" id="IPR015421">
    <property type="entry name" value="PyrdxlP-dep_Trfase_major"/>
</dbReference>
<keyword evidence="7" id="KW-0808">Transferase</keyword>
<keyword evidence="7" id="KW-0032">Aminotransferase</keyword>
<dbReference type="GO" id="GO:0008483">
    <property type="term" value="F:transaminase activity"/>
    <property type="evidence" value="ECO:0007669"/>
    <property type="project" value="UniProtKB-KW"/>
</dbReference>
<accession>A0AAE3J581</accession>
<evidence type="ECO:0000313" key="8">
    <source>
        <dbReference type="Proteomes" id="UP001197875"/>
    </source>
</evidence>
<dbReference type="RefSeq" id="WP_227614419.1">
    <property type="nucleotide sequence ID" value="NZ_JAJEPR010000004.1"/>
</dbReference>